<dbReference type="Gene3D" id="1.10.510.10">
    <property type="entry name" value="Transferase(Phosphotransferase) domain 1"/>
    <property type="match status" value="1"/>
</dbReference>
<dbReference type="PROSITE" id="PS50011">
    <property type="entry name" value="PROTEIN_KINASE_DOM"/>
    <property type="match status" value="1"/>
</dbReference>
<sequence>MEAKIADFGLSRVFANDIDTHVSTHPAGTIGYLDPEFHTSGNLTKGSDIYSFGIILLELITGKPAAKRQTDNSFSLLLQWVTLKLGSKDVQSIMDPRLQGQYSTDSARKFLEIAISCTAPSAIQRPDICQVVVELRECLAMEINLERTSYNTNSSTSMDLMSNAKFDSEFSIPSAR</sequence>
<dbReference type="PANTHER" id="PTHR45631">
    <property type="entry name" value="OS07G0107800 PROTEIN-RELATED"/>
    <property type="match status" value="1"/>
</dbReference>
<dbReference type="EMBL" id="JAWXYG010000007">
    <property type="protein sequence ID" value="KAK4267806.1"/>
    <property type="molecule type" value="Genomic_DNA"/>
</dbReference>
<dbReference type="InterPro" id="IPR000719">
    <property type="entry name" value="Prot_kinase_dom"/>
</dbReference>
<evidence type="ECO:0000313" key="3">
    <source>
        <dbReference type="Proteomes" id="UP001293593"/>
    </source>
</evidence>
<dbReference type="PANTHER" id="PTHR45631:SF202">
    <property type="entry name" value="SENESCENCE-INDUCED RECEPTOR-LIKE SERINE_THREONINE-PROTEIN KINASE"/>
    <property type="match status" value="1"/>
</dbReference>
<dbReference type="SUPFAM" id="SSF56112">
    <property type="entry name" value="Protein kinase-like (PK-like)"/>
    <property type="match status" value="1"/>
</dbReference>
<organism evidence="2 3">
    <name type="scientific">Acacia crassicarpa</name>
    <name type="common">northern wattle</name>
    <dbReference type="NCBI Taxonomy" id="499986"/>
    <lineage>
        <taxon>Eukaryota</taxon>
        <taxon>Viridiplantae</taxon>
        <taxon>Streptophyta</taxon>
        <taxon>Embryophyta</taxon>
        <taxon>Tracheophyta</taxon>
        <taxon>Spermatophyta</taxon>
        <taxon>Magnoliopsida</taxon>
        <taxon>eudicotyledons</taxon>
        <taxon>Gunneridae</taxon>
        <taxon>Pentapetalae</taxon>
        <taxon>rosids</taxon>
        <taxon>fabids</taxon>
        <taxon>Fabales</taxon>
        <taxon>Fabaceae</taxon>
        <taxon>Caesalpinioideae</taxon>
        <taxon>mimosoid clade</taxon>
        <taxon>Acacieae</taxon>
        <taxon>Acacia</taxon>
    </lineage>
</organism>
<evidence type="ECO:0000259" key="1">
    <source>
        <dbReference type="PROSITE" id="PS50011"/>
    </source>
</evidence>
<dbReference type="GO" id="GO:0005524">
    <property type="term" value="F:ATP binding"/>
    <property type="evidence" value="ECO:0007669"/>
    <property type="project" value="InterPro"/>
</dbReference>
<dbReference type="GO" id="GO:0004672">
    <property type="term" value="F:protein kinase activity"/>
    <property type="evidence" value="ECO:0007669"/>
    <property type="project" value="InterPro"/>
</dbReference>
<dbReference type="Pfam" id="PF00069">
    <property type="entry name" value="Pkinase"/>
    <property type="match status" value="1"/>
</dbReference>
<feature type="domain" description="Protein kinase" evidence="1">
    <location>
        <begin position="1"/>
        <end position="139"/>
    </location>
</feature>
<proteinExistence type="predicted"/>
<name>A0AAE1MP67_9FABA</name>
<dbReference type="Proteomes" id="UP001293593">
    <property type="component" value="Unassembled WGS sequence"/>
</dbReference>
<evidence type="ECO:0000313" key="2">
    <source>
        <dbReference type="EMBL" id="KAK4267806.1"/>
    </source>
</evidence>
<dbReference type="InterPro" id="IPR011009">
    <property type="entry name" value="Kinase-like_dom_sf"/>
</dbReference>
<reference evidence="2" key="1">
    <citation type="submission" date="2023-10" db="EMBL/GenBank/DDBJ databases">
        <title>Chromosome-level genome of the transformable northern wattle, Acacia crassicarpa.</title>
        <authorList>
            <person name="Massaro I."/>
            <person name="Sinha N.R."/>
            <person name="Poethig S."/>
            <person name="Leichty A.R."/>
        </authorList>
    </citation>
    <scope>NUCLEOTIDE SEQUENCE</scope>
    <source>
        <strain evidence="2">Acra3RX</strain>
        <tissue evidence="2">Leaf</tissue>
    </source>
</reference>
<gene>
    <name evidence="2" type="ORF">QN277_024539</name>
</gene>
<dbReference type="AlphaFoldDB" id="A0AAE1MP67"/>
<comment type="caution">
    <text evidence="2">The sequence shown here is derived from an EMBL/GenBank/DDBJ whole genome shotgun (WGS) entry which is preliminary data.</text>
</comment>
<protein>
    <recommendedName>
        <fullName evidence="1">Protein kinase domain-containing protein</fullName>
    </recommendedName>
</protein>
<accession>A0AAE1MP67</accession>
<keyword evidence="3" id="KW-1185">Reference proteome</keyword>